<evidence type="ECO:0000313" key="2">
    <source>
        <dbReference type="EMBL" id="PVY76821.1"/>
    </source>
</evidence>
<dbReference type="OrthoDB" id="237393at2"/>
<dbReference type="AlphaFoldDB" id="A0A2U1CX52"/>
<dbReference type="EMBL" id="QEKQ01000004">
    <property type="protein sequence ID" value="PVY76821.1"/>
    <property type="molecule type" value="Genomic_DNA"/>
</dbReference>
<evidence type="ECO:0000313" key="3">
    <source>
        <dbReference type="Proteomes" id="UP000245887"/>
    </source>
</evidence>
<protein>
    <recommendedName>
        <fullName evidence="4">Right handed beta helix domain-containing protein</fullName>
    </recommendedName>
</protein>
<evidence type="ECO:0008006" key="4">
    <source>
        <dbReference type="Google" id="ProtNLM"/>
    </source>
</evidence>
<proteinExistence type="predicted"/>
<dbReference type="PANTHER" id="PTHR41339:SF1">
    <property type="entry name" value="SECRETED PROTEIN"/>
    <property type="match status" value="1"/>
</dbReference>
<dbReference type="SUPFAM" id="SSF51126">
    <property type="entry name" value="Pectin lyase-like"/>
    <property type="match status" value="1"/>
</dbReference>
<dbReference type="RefSeq" id="WP_116918889.1">
    <property type="nucleotide sequence ID" value="NZ_QEKQ01000004.1"/>
</dbReference>
<dbReference type="Proteomes" id="UP000245887">
    <property type="component" value="Unassembled WGS sequence"/>
</dbReference>
<organism evidence="2 3">
    <name type="scientific">Tamilnaduibacter salinus</name>
    <dbReference type="NCBI Taxonomy" id="1484056"/>
    <lineage>
        <taxon>Bacteria</taxon>
        <taxon>Pseudomonadati</taxon>
        <taxon>Pseudomonadota</taxon>
        <taxon>Gammaproteobacteria</taxon>
        <taxon>Pseudomonadales</taxon>
        <taxon>Marinobacteraceae</taxon>
        <taxon>Tamilnaduibacter</taxon>
    </lineage>
</organism>
<dbReference type="PANTHER" id="PTHR41339">
    <property type="entry name" value="LIPL48"/>
    <property type="match status" value="1"/>
</dbReference>
<sequence length="526" mass="57563">MSEASSLIVERLWRLKRGVDNGDCQGLAFVHLNNLLRDPVYRDEVLEQVARQGTDELRALAREIQAMDQGEPLLARSPQPVQHTQRTTATSKRHPWRRRALWLLPAMGTALAISVGFTAFENRAERIDSDITSVTTWESGRTYILDDIVFVRNTRLTIQPGARVEGTNGAALVVLPDSQLYSRGQAGNPVVFTSHKAEGQRSRGDWGGVVLLGNAPVNQPNASIEGLHAGTRAGQFGGSDADSSCGVVEYTRIEFAGYEVSKDNELNGLTLGGCGRNTIIRNVQVHRALDDGIEMFGGTVDLKKVLITGAGDDGIDWDWGWNGRVQFAVIQQHPDAGDNAFEGDNNGDSHQATPRSEPTFYNVTLAGSGQGATQHRGMVLREGTGGHFHNMIIDSYGIGALDTRDEVSALVGNDRLTFTNNLIANTGRIGVRKQERGDRDDDFGFDEQAWIKTPSSDNFFEIGSALQPAARNVRHPAFESSIPMRQMTATTPPQSEFFEESATFQGALNPLTRDSWIEGWTAFPVD</sequence>
<feature type="region of interest" description="Disordered" evidence="1">
    <location>
        <begin position="335"/>
        <end position="356"/>
    </location>
</feature>
<feature type="compositionally biased region" description="Polar residues" evidence="1">
    <location>
        <begin position="346"/>
        <end position="356"/>
    </location>
</feature>
<dbReference type="Gene3D" id="2.160.20.10">
    <property type="entry name" value="Single-stranded right-handed beta-helix, Pectin lyase-like"/>
    <property type="match status" value="1"/>
</dbReference>
<dbReference type="InterPro" id="IPR012334">
    <property type="entry name" value="Pectin_lyas_fold"/>
</dbReference>
<reference evidence="2 3" key="1">
    <citation type="submission" date="2018-04" db="EMBL/GenBank/DDBJ databases">
        <title>Genomic Encyclopedia of Type Strains, Phase IV (KMG-IV): sequencing the most valuable type-strain genomes for metagenomic binning, comparative biology and taxonomic classification.</title>
        <authorList>
            <person name="Goeker M."/>
        </authorList>
    </citation>
    <scope>NUCLEOTIDE SEQUENCE [LARGE SCALE GENOMIC DNA]</scope>
    <source>
        <strain evidence="2 3">DSM 28688</strain>
    </source>
</reference>
<dbReference type="InterPro" id="IPR011050">
    <property type="entry name" value="Pectin_lyase_fold/virulence"/>
</dbReference>
<comment type="caution">
    <text evidence="2">The sequence shown here is derived from an EMBL/GenBank/DDBJ whole genome shotgun (WGS) entry which is preliminary data.</text>
</comment>
<evidence type="ECO:0000256" key="1">
    <source>
        <dbReference type="SAM" id="MobiDB-lite"/>
    </source>
</evidence>
<gene>
    <name evidence="2" type="ORF">C8D92_10452</name>
</gene>
<accession>A0A2U1CX52</accession>
<name>A0A2U1CX52_9GAMM</name>